<dbReference type="AlphaFoldDB" id="X0RFJ2"/>
<comment type="caution">
    <text evidence="1">The sequence shown here is derived from an EMBL/GenBank/DDBJ whole genome shotgun (WGS) entry which is preliminary data.</text>
</comment>
<dbReference type="EMBL" id="BARS01006276">
    <property type="protein sequence ID" value="GAF67518.1"/>
    <property type="molecule type" value="Genomic_DNA"/>
</dbReference>
<gene>
    <name evidence="1" type="ORF">S01H1_12253</name>
</gene>
<organism evidence="1">
    <name type="scientific">marine sediment metagenome</name>
    <dbReference type="NCBI Taxonomy" id="412755"/>
    <lineage>
        <taxon>unclassified sequences</taxon>
        <taxon>metagenomes</taxon>
        <taxon>ecological metagenomes</taxon>
    </lineage>
</organism>
<sequence length="48" mass="5048">NPHDCDVYLSAGNTGLTVIEDGTETSWTVGVGAEGTIDRTFSQTFTLA</sequence>
<protein>
    <submittedName>
        <fullName evidence="1">Uncharacterized protein</fullName>
    </submittedName>
</protein>
<evidence type="ECO:0000313" key="1">
    <source>
        <dbReference type="EMBL" id="GAF67518.1"/>
    </source>
</evidence>
<accession>X0RFJ2</accession>
<proteinExistence type="predicted"/>
<reference evidence="1" key="1">
    <citation type="journal article" date="2014" name="Front. Microbiol.">
        <title>High frequency of phylogenetically diverse reductive dehalogenase-homologous genes in deep subseafloor sedimentary metagenomes.</title>
        <authorList>
            <person name="Kawai M."/>
            <person name="Futagami T."/>
            <person name="Toyoda A."/>
            <person name="Takaki Y."/>
            <person name="Nishi S."/>
            <person name="Hori S."/>
            <person name="Arai W."/>
            <person name="Tsubouchi T."/>
            <person name="Morono Y."/>
            <person name="Uchiyama I."/>
            <person name="Ito T."/>
            <person name="Fujiyama A."/>
            <person name="Inagaki F."/>
            <person name="Takami H."/>
        </authorList>
    </citation>
    <scope>NUCLEOTIDE SEQUENCE</scope>
    <source>
        <strain evidence="1">Expedition CK06-06</strain>
    </source>
</reference>
<name>X0RFJ2_9ZZZZ</name>
<feature type="non-terminal residue" evidence="1">
    <location>
        <position position="1"/>
    </location>
</feature>